<dbReference type="SUPFAM" id="SSF47954">
    <property type="entry name" value="Cyclin-like"/>
    <property type="match status" value="2"/>
</dbReference>
<dbReference type="PANTHER" id="PTHR10177">
    <property type="entry name" value="CYCLINS"/>
    <property type="match status" value="1"/>
</dbReference>
<dbReference type="RefSeq" id="XP_020642878.2">
    <property type="nucleotide sequence ID" value="XM_020787219.2"/>
</dbReference>
<evidence type="ECO:0000256" key="2">
    <source>
        <dbReference type="RuleBase" id="RU000383"/>
    </source>
</evidence>
<dbReference type="AlphaFoldDB" id="A0A6J0T697"/>
<evidence type="ECO:0000259" key="5">
    <source>
        <dbReference type="SMART" id="SM01332"/>
    </source>
</evidence>
<feature type="domain" description="Cyclin-like" evidence="4">
    <location>
        <begin position="244"/>
        <end position="332"/>
    </location>
</feature>
<accession>A0A6J0T697</accession>
<dbReference type="GeneID" id="110075726"/>
<gene>
    <name evidence="7" type="primary">CCNP</name>
</gene>
<evidence type="ECO:0000313" key="6">
    <source>
        <dbReference type="Proteomes" id="UP001652642"/>
    </source>
</evidence>
<dbReference type="Proteomes" id="UP001652642">
    <property type="component" value="Chromosome 9"/>
</dbReference>
<reference evidence="7" key="1">
    <citation type="submission" date="2025-08" db="UniProtKB">
        <authorList>
            <consortium name="RefSeq"/>
        </authorList>
    </citation>
    <scope>IDENTIFICATION</scope>
</reference>
<name>A0A6J0T697_9SAUR</name>
<dbReference type="InterPro" id="IPR039361">
    <property type="entry name" value="Cyclin"/>
</dbReference>
<dbReference type="InterPro" id="IPR004367">
    <property type="entry name" value="Cyclin_C-dom"/>
</dbReference>
<feature type="domain" description="Cyclin C-terminal" evidence="5">
    <location>
        <begin position="240"/>
        <end position="363"/>
    </location>
</feature>
<dbReference type="CDD" id="cd20537">
    <property type="entry name" value="CYCLIN_CCNO-like_rpt2"/>
    <property type="match status" value="1"/>
</dbReference>
<dbReference type="InterPro" id="IPR013763">
    <property type="entry name" value="Cyclin-like_dom"/>
</dbReference>
<dbReference type="InterPro" id="IPR036915">
    <property type="entry name" value="Cyclin-like_sf"/>
</dbReference>
<dbReference type="CDD" id="cd20542">
    <property type="entry name" value="CYCLIN_CNTD2"/>
    <property type="match status" value="1"/>
</dbReference>
<proteinExistence type="inferred from homology"/>
<keyword evidence="1 2" id="KW-0195">Cyclin</keyword>
<feature type="domain" description="Cyclin-like" evidence="4">
    <location>
        <begin position="146"/>
        <end position="230"/>
    </location>
</feature>
<dbReference type="SMART" id="SM01332">
    <property type="entry name" value="Cyclin_C"/>
    <property type="match status" value="1"/>
</dbReference>
<feature type="compositionally biased region" description="Basic and acidic residues" evidence="3">
    <location>
        <begin position="30"/>
        <end position="42"/>
    </location>
</feature>
<dbReference type="InParanoid" id="A0A6J0T697"/>
<sequence>MWGVWEKPMAFPERRPSWLVLQRGLELQVDEKRQPLKSKENKGALNGEKGSRKKKAPGSYDKERAPEKPGAVACRMPAEPPLQRGVPASESLVAELCRALRRMNMSLERDDVSDLFSSMRKLPPYTFQGSDLPRSVTAEMRALVVDWLVQVHEYLNLADDTLYLAVYLMNAYMKAGKVRVSGLQLLSITCLFLACKVEESVCPEPAQLCFMTEDSFSRKDLLRMERKVLGGLKFRLHYAANPVHFLRLMAEVGRCPLEVRYLALYFLELSLMEVDCAHFEPARLSLAALRLAQRLLLQEAGPKDGKALQEGPSKLHLYSEAELSAVYPYMAKAALQGPSSAFQATFLKYSRPQKLCISTSPALAASEFLNRCLGAPAP</sequence>
<evidence type="ECO:0000256" key="1">
    <source>
        <dbReference type="ARBA" id="ARBA00023127"/>
    </source>
</evidence>
<evidence type="ECO:0000313" key="7">
    <source>
        <dbReference type="RefSeq" id="XP_020642878.2"/>
    </source>
</evidence>
<dbReference type="InterPro" id="IPR006671">
    <property type="entry name" value="Cyclin_N"/>
</dbReference>
<evidence type="ECO:0000256" key="3">
    <source>
        <dbReference type="SAM" id="MobiDB-lite"/>
    </source>
</evidence>
<dbReference type="Gene3D" id="1.10.472.10">
    <property type="entry name" value="Cyclin-like"/>
    <property type="match status" value="2"/>
</dbReference>
<comment type="similarity">
    <text evidence="2">Belongs to the cyclin family.</text>
</comment>
<dbReference type="KEGG" id="pvt:110075726"/>
<dbReference type="CTD" id="79935"/>
<protein>
    <submittedName>
        <fullName evidence="7">Cyclin-P isoform X1</fullName>
    </submittedName>
</protein>
<dbReference type="OrthoDB" id="5590282at2759"/>
<evidence type="ECO:0000259" key="4">
    <source>
        <dbReference type="SMART" id="SM00385"/>
    </source>
</evidence>
<organism evidence="6 7">
    <name type="scientific">Pogona vitticeps</name>
    <name type="common">central bearded dragon</name>
    <dbReference type="NCBI Taxonomy" id="103695"/>
    <lineage>
        <taxon>Eukaryota</taxon>
        <taxon>Metazoa</taxon>
        <taxon>Chordata</taxon>
        <taxon>Craniata</taxon>
        <taxon>Vertebrata</taxon>
        <taxon>Euteleostomi</taxon>
        <taxon>Lepidosauria</taxon>
        <taxon>Squamata</taxon>
        <taxon>Bifurcata</taxon>
        <taxon>Unidentata</taxon>
        <taxon>Episquamata</taxon>
        <taxon>Toxicofera</taxon>
        <taxon>Iguania</taxon>
        <taxon>Acrodonta</taxon>
        <taxon>Agamidae</taxon>
        <taxon>Amphibolurinae</taxon>
        <taxon>Pogona</taxon>
    </lineage>
</organism>
<feature type="region of interest" description="Disordered" evidence="3">
    <location>
        <begin position="30"/>
        <end position="74"/>
    </location>
</feature>
<dbReference type="SMART" id="SM00385">
    <property type="entry name" value="CYCLIN"/>
    <property type="match status" value="2"/>
</dbReference>
<dbReference type="Pfam" id="PF02984">
    <property type="entry name" value="Cyclin_C"/>
    <property type="match status" value="1"/>
</dbReference>
<dbReference type="Pfam" id="PF00134">
    <property type="entry name" value="Cyclin_N"/>
    <property type="match status" value="1"/>
</dbReference>
<keyword evidence="6" id="KW-1185">Reference proteome</keyword>